<evidence type="ECO:0000259" key="6">
    <source>
        <dbReference type="Pfam" id="PF12698"/>
    </source>
</evidence>
<dbReference type="EMBL" id="UATM01000002">
    <property type="protein sequence ID" value="SPY31867.1"/>
    <property type="molecule type" value="Genomic_DNA"/>
</dbReference>
<dbReference type="InterPro" id="IPR013525">
    <property type="entry name" value="ABC2_TM"/>
</dbReference>
<evidence type="ECO:0000313" key="8">
    <source>
        <dbReference type="Proteomes" id="UP000250070"/>
    </source>
</evidence>
<sequence length="244" mass="27415">MKNLIKFNAERLKKDKFFYVLILSVTLLSILSGFQDTVQGNISSGYEGFIKSYSDIFMSFFIAVYCGYFIGSDFSSKIIQRQISSGISRKDIVISKLIVLMIASFIIVNLYPIIVGIMGSLKYGFLPIKDYNNILEIVRIIIISNLCFMSLTSIYSLLGFATQSIGETIGISLAIPVVISMLQGIIPIEFIKKSITFFPLSQIKNVIINKNFIDGTLRPTTISLIVFFIMITITILIFRKSDIN</sequence>
<feature type="transmembrane region" description="Helical" evidence="5">
    <location>
        <begin position="220"/>
        <end position="238"/>
    </location>
</feature>
<feature type="transmembrane region" description="Helical" evidence="5">
    <location>
        <begin position="170"/>
        <end position="191"/>
    </location>
</feature>
<evidence type="ECO:0000256" key="1">
    <source>
        <dbReference type="ARBA" id="ARBA00004141"/>
    </source>
</evidence>
<dbReference type="Pfam" id="PF12698">
    <property type="entry name" value="ABC2_membrane_3"/>
    <property type="match status" value="1"/>
</dbReference>
<dbReference type="GO" id="GO:0016020">
    <property type="term" value="C:membrane"/>
    <property type="evidence" value="ECO:0007669"/>
    <property type="project" value="UniProtKB-SubCell"/>
</dbReference>
<keyword evidence="3 5" id="KW-1133">Transmembrane helix</keyword>
<dbReference type="GeneID" id="83861432"/>
<dbReference type="Proteomes" id="UP000250070">
    <property type="component" value="Unassembled WGS sequence"/>
</dbReference>
<evidence type="ECO:0000256" key="3">
    <source>
        <dbReference type="ARBA" id="ARBA00022989"/>
    </source>
</evidence>
<dbReference type="OrthoDB" id="1825082at2"/>
<accession>A0A2X1WLY9</accession>
<dbReference type="RefSeq" id="WP_033647424.1">
    <property type="nucleotide sequence ID" value="NZ_CP068103.1"/>
</dbReference>
<proteinExistence type="predicted"/>
<feature type="domain" description="ABC-2 type transporter transmembrane" evidence="6">
    <location>
        <begin position="34"/>
        <end position="237"/>
    </location>
</feature>
<evidence type="ECO:0000313" key="7">
    <source>
        <dbReference type="EMBL" id="SPY31867.1"/>
    </source>
</evidence>
<evidence type="ECO:0000256" key="2">
    <source>
        <dbReference type="ARBA" id="ARBA00022692"/>
    </source>
</evidence>
<protein>
    <submittedName>
        <fullName evidence="7">Uncharacterized protein conserved in bacteria</fullName>
    </submittedName>
</protein>
<evidence type="ECO:0000256" key="5">
    <source>
        <dbReference type="SAM" id="Phobius"/>
    </source>
</evidence>
<dbReference type="AlphaFoldDB" id="A0A2X1WLY9"/>
<comment type="subcellular location">
    <subcellularLocation>
        <location evidence="1">Membrane</location>
        <topology evidence="1">Multi-pass membrane protein</topology>
    </subcellularLocation>
</comment>
<feature type="transmembrane region" description="Helical" evidence="5">
    <location>
        <begin position="137"/>
        <end position="158"/>
    </location>
</feature>
<feature type="transmembrane region" description="Helical" evidence="5">
    <location>
        <begin position="97"/>
        <end position="117"/>
    </location>
</feature>
<gene>
    <name evidence="7" type="ORF">NCTC13076_00027</name>
</gene>
<dbReference type="GO" id="GO:0140359">
    <property type="term" value="F:ABC-type transporter activity"/>
    <property type="evidence" value="ECO:0007669"/>
    <property type="project" value="InterPro"/>
</dbReference>
<keyword evidence="4 5" id="KW-0472">Membrane</keyword>
<keyword evidence="2 5" id="KW-0812">Transmembrane</keyword>
<feature type="transmembrane region" description="Helical" evidence="5">
    <location>
        <begin position="56"/>
        <end position="76"/>
    </location>
</feature>
<evidence type="ECO:0000256" key="4">
    <source>
        <dbReference type="ARBA" id="ARBA00023136"/>
    </source>
</evidence>
<name>A0A2X1WLY9_9FIRM</name>
<reference evidence="7 8" key="1">
    <citation type="submission" date="2018-06" db="EMBL/GenBank/DDBJ databases">
        <authorList>
            <consortium name="Pathogen Informatics"/>
            <person name="Doyle S."/>
        </authorList>
    </citation>
    <scope>NUCLEOTIDE SEQUENCE [LARGE SCALE GENOMIC DNA]</scope>
    <source>
        <strain evidence="7 8">NCTC13076</strain>
    </source>
</reference>
<organism evidence="7 8">
    <name type="scientific">Peptoniphilus harei</name>
    <dbReference type="NCBI Taxonomy" id="54005"/>
    <lineage>
        <taxon>Bacteria</taxon>
        <taxon>Bacillati</taxon>
        <taxon>Bacillota</taxon>
        <taxon>Tissierellia</taxon>
        <taxon>Tissierellales</taxon>
        <taxon>Peptoniphilaceae</taxon>
        <taxon>Peptoniphilus</taxon>
    </lineage>
</organism>